<evidence type="ECO:0000256" key="2">
    <source>
        <dbReference type="ARBA" id="ARBA00007543"/>
    </source>
</evidence>
<dbReference type="PANTHER" id="PTHR43141">
    <property type="entry name" value="CYTOCHROME BD2 SUBUNIT II"/>
    <property type="match status" value="1"/>
</dbReference>
<keyword evidence="7" id="KW-0479">Metal-binding</keyword>
<feature type="transmembrane region" description="Helical" evidence="12">
    <location>
        <begin position="262"/>
        <end position="286"/>
    </location>
</feature>
<organism evidence="13 14">
    <name type="scientific">Niastella vici</name>
    <dbReference type="NCBI Taxonomy" id="1703345"/>
    <lineage>
        <taxon>Bacteria</taxon>
        <taxon>Pseudomonadati</taxon>
        <taxon>Bacteroidota</taxon>
        <taxon>Chitinophagia</taxon>
        <taxon>Chitinophagales</taxon>
        <taxon>Chitinophagaceae</taxon>
        <taxon>Niastella</taxon>
    </lineage>
</organism>
<evidence type="ECO:0000256" key="4">
    <source>
        <dbReference type="ARBA" id="ARBA00022475"/>
    </source>
</evidence>
<keyword evidence="8" id="KW-0249">Electron transport</keyword>
<evidence type="ECO:0000256" key="8">
    <source>
        <dbReference type="ARBA" id="ARBA00022982"/>
    </source>
</evidence>
<comment type="caution">
    <text evidence="13">The sequence shown here is derived from an EMBL/GenBank/DDBJ whole genome shotgun (WGS) entry which is preliminary data.</text>
</comment>
<dbReference type="GO" id="GO:0019646">
    <property type="term" value="P:aerobic electron transport chain"/>
    <property type="evidence" value="ECO:0007669"/>
    <property type="project" value="TreeGrafter"/>
</dbReference>
<dbReference type="OrthoDB" id="9776710at2"/>
<dbReference type="STRING" id="1703345.A3860_02835"/>
<reference evidence="13 14" key="1">
    <citation type="submission" date="2016-03" db="EMBL/GenBank/DDBJ databases">
        <title>Niastella vici sp. nov., isolated from farmland soil.</title>
        <authorList>
            <person name="Chen L."/>
            <person name="Wang D."/>
            <person name="Yang S."/>
            <person name="Wang G."/>
        </authorList>
    </citation>
    <scope>NUCLEOTIDE SEQUENCE [LARGE SCALE GENOMIC DNA]</scope>
    <source>
        <strain evidence="13 14">DJ57</strain>
    </source>
</reference>
<dbReference type="GO" id="GO:0046872">
    <property type="term" value="F:metal ion binding"/>
    <property type="evidence" value="ECO:0007669"/>
    <property type="project" value="UniProtKB-KW"/>
</dbReference>
<gene>
    <name evidence="13" type="ORF">A3860_02835</name>
</gene>
<dbReference type="Proteomes" id="UP000192796">
    <property type="component" value="Unassembled WGS sequence"/>
</dbReference>
<keyword evidence="6 12" id="KW-0812">Transmembrane</keyword>
<comment type="subcellular location">
    <subcellularLocation>
        <location evidence="1">Cell membrane</location>
        <topology evidence="1">Multi-pass membrane protein</topology>
    </subcellularLocation>
</comment>
<keyword evidence="9 12" id="KW-1133">Transmembrane helix</keyword>
<protein>
    <submittedName>
        <fullName evidence="13">Cytochrome D oxidase subunit I</fullName>
    </submittedName>
</protein>
<evidence type="ECO:0000256" key="9">
    <source>
        <dbReference type="ARBA" id="ARBA00022989"/>
    </source>
</evidence>
<dbReference type="GO" id="GO:0070069">
    <property type="term" value="C:cytochrome complex"/>
    <property type="evidence" value="ECO:0007669"/>
    <property type="project" value="TreeGrafter"/>
</dbReference>
<dbReference type="RefSeq" id="WP_081145001.1">
    <property type="nucleotide sequence ID" value="NZ_LVYD01000001.1"/>
</dbReference>
<evidence type="ECO:0000256" key="12">
    <source>
        <dbReference type="SAM" id="Phobius"/>
    </source>
</evidence>
<evidence type="ECO:0000256" key="6">
    <source>
        <dbReference type="ARBA" id="ARBA00022692"/>
    </source>
</evidence>
<keyword evidence="10" id="KW-0408">Iron</keyword>
<evidence type="ECO:0000313" key="14">
    <source>
        <dbReference type="Proteomes" id="UP000192796"/>
    </source>
</evidence>
<evidence type="ECO:0000313" key="13">
    <source>
        <dbReference type="EMBL" id="OQP67304.1"/>
    </source>
</evidence>
<feature type="transmembrane region" description="Helical" evidence="12">
    <location>
        <begin position="233"/>
        <end position="250"/>
    </location>
</feature>
<dbReference type="NCBIfam" id="TIGR00203">
    <property type="entry name" value="cydB"/>
    <property type="match status" value="1"/>
</dbReference>
<keyword evidence="14" id="KW-1185">Reference proteome</keyword>
<keyword evidence="4" id="KW-1003">Cell membrane</keyword>
<dbReference type="EMBL" id="LVYD01000001">
    <property type="protein sequence ID" value="OQP67304.1"/>
    <property type="molecule type" value="Genomic_DNA"/>
</dbReference>
<keyword evidence="5" id="KW-0349">Heme</keyword>
<accession>A0A1V9G9U2</accession>
<feature type="transmembrane region" description="Helical" evidence="12">
    <location>
        <begin position="197"/>
        <end position="221"/>
    </location>
</feature>
<feature type="transmembrane region" description="Helical" evidence="12">
    <location>
        <begin position="119"/>
        <end position="144"/>
    </location>
</feature>
<dbReference type="InterPro" id="IPR003317">
    <property type="entry name" value="Cyt-d_oxidase_su2"/>
</dbReference>
<feature type="transmembrane region" description="Helical" evidence="12">
    <location>
        <begin position="12"/>
        <end position="41"/>
    </location>
</feature>
<dbReference type="PIRSF" id="PIRSF000267">
    <property type="entry name" value="Cyt_oxidse_sub2"/>
    <property type="match status" value="1"/>
</dbReference>
<keyword evidence="11 12" id="KW-0472">Membrane</keyword>
<dbReference type="Pfam" id="PF02322">
    <property type="entry name" value="Cyt_bd_oxida_II"/>
    <property type="match status" value="1"/>
</dbReference>
<evidence type="ECO:0000256" key="1">
    <source>
        <dbReference type="ARBA" id="ARBA00004651"/>
    </source>
</evidence>
<keyword evidence="3" id="KW-0813">Transport</keyword>
<dbReference type="AlphaFoldDB" id="A0A1V9G9U2"/>
<feature type="transmembrane region" description="Helical" evidence="12">
    <location>
        <begin position="164"/>
        <end position="185"/>
    </location>
</feature>
<evidence type="ECO:0000256" key="10">
    <source>
        <dbReference type="ARBA" id="ARBA00023004"/>
    </source>
</evidence>
<name>A0A1V9G9U2_9BACT</name>
<evidence type="ECO:0000256" key="5">
    <source>
        <dbReference type="ARBA" id="ARBA00022617"/>
    </source>
</evidence>
<dbReference type="PANTHER" id="PTHR43141:SF5">
    <property type="entry name" value="CYTOCHROME BD-I UBIQUINOL OXIDASE SUBUNIT 2"/>
    <property type="match status" value="1"/>
</dbReference>
<evidence type="ECO:0000256" key="7">
    <source>
        <dbReference type="ARBA" id="ARBA00022723"/>
    </source>
</evidence>
<dbReference type="GO" id="GO:0009055">
    <property type="term" value="F:electron transfer activity"/>
    <property type="evidence" value="ECO:0007669"/>
    <property type="project" value="TreeGrafter"/>
</dbReference>
<comment type="similarity">
    <text evidence="2">Belongs to the cytochrome ubiquinol oxidase subunit 2 family.</text>
</comment>
<evidence type="ECO:0000256" key="3">
    <source>
        <dbReference type="ARBA" id="ARBA00022448"/>
    </source>
</evidence>
<evidence type="ECO:0000256" key="11">
    <source>
        <dbReference type="ARBA" id="ARBA00023136"/>
    </source>
</evidence>
<dbReference type="GO" id="GO:0016682">
    <property type="term" value="F:oxidoreductase activity, acting on diphenols and related substances as donors, oxygen as acceptor"/>
    <property type="evidence" value="ECO:0007669"/>
    <property type="project" value="TreeGrafter"/>
</dbReference>
<feature type="transmembrane region" description="Helical" evidence="12">
    <location>
        <begin position="310"/>
        <end position="333"/>
    </location>
</feature>
<proteinExistence type="inferred from homology"/>
<feature type="transmembrane region" description="Helical" evidence="12">
    <location>
        <begin position="87"/>
        <end position="107"/>
    </location>
</feature>
<sequence length="344" mass="38655">METFLGLDYNVWWFLVFGATISGYAILDGFDLGAGALHLLLNKELSRRIALNAIGPVWDGNEVWLVIGGGALFAGFPVAYAAIFSAFYVPFMIFLVGLIFRGVAIEFRSKEPGLLWRKTWDIVYCVASIIISLSLGLMLGNVAYGISLNEQKEFSGDWLSFFNFFSIMVAITTLALFMMHGAIYLTMKTENRLYTKLYILARQFIIFFVLSFVITTLYTLLYIPHLGDFFREHPSSFIIPVLMVLSIANIPRQLKIGKYRYAFISSSVTISLLLIMVAVEVFPYLLYSKDNPANSITVHNAAASPKTMKILLIIALIGTPLVGIYTSFVFWTFKGKVKLDETSY</sequence>
<dbReference type="GO" id="GO:0005886">
    <property type="term" value="C:plasma membrane"/>
    <property type="evidence" value="ECO:0007669"/>
    <property type="project" value="UniProtKB-SubCell"/>
</dbReference>